<dbReference type="Proteomes" id="UP000799757">
    <property type="component" value="Unassembled WGS sequence"/>
</dbReference>
<dbReference type="PANTHER" id="PTHR17630">
    <property type="entry name" value="DIENELACTONE HYDROLASE"/>
    <property type="match status" value="1"/>
</dbReference>
<dbReference type="Pfam" id="PF01738">
    <property type="entry name" value="DLH"/>
    <property type="match status" value="1"/>
</dbReference>
<protein>
    <submittedName>
        <fullName evidence="2">Dienelactone hydrolase family protein</fullName>
    </submittedName>
</protein>
<feature type="domain" description="Dienelactone hydrolase" evidence="1">
    <location>
        <begin position="27"/>
        <end position="272"/>
    </location>
</feature>
<dbReference type="Gene3D" id="3.40.50.1820">
    <property type="entry name" value="alpha/beta hydrolase"/>
    <property type="match status" value="1"/>
</dbReference>
<keyword evidence="2" id="KW-0378">Hydrolase</keyword>
<dbReference type="EMBL" id="MU001787">
    <property type="protein sequence ID" value="KAF2798297.1"/>
    <property type="molecule type" value="Genomic_DNA"/>
</dbReference>
<dbReference type="OrthoDB" id="17560at2759"/>
<accession>A0A6A6XRV7</accession>
<dbReference type="PANTHER" id="PTHR17630:SF105">
    <property type="entry name" value="DIENELACTONE HYDROLASE FAMILY PROTEIN (AFU_ORTHOLOGUE AFUA_4G08790)"/>
    <property type="match status" value="1"/>
</dbReference>
<dbReference type="InterPro" id="IPR002925">
    <property type="entry name" value="Dienelactn_hydro"/>
</dbReference>
<dbReference type="InterPro" id="IPR029058">
    <property type="entry name" value="AB_hydrolase_fold"/>
</dbReference>
<name>A0A6A6XRV7_9PLEO</name>
<gene>
    <name evidence="2" type="ORF">K505DRAFT_267975</name>
</gene>
<organism evidence="2 3">
    <name type="scientific">Melanomma pulvis-pyrius CBS 109.77</name>
    <dbReference type="NCBI Taxonomy" id="1314802"/>
    <lineage>
        <taxon>Eukaryota</taxon>
        <taxon>Fungi</taxon>
        <taxon>Dikarya</taxon>
        <taxon>Ascomycota</taxon>
        <taxon>Pezizomycotina</taxon>
        <taxon>Dothideomycetes</taxon>
        <taxon>Pleosporomycetidae</taxon>
        <taxon>Pleosporales</taxon>
        <taxon>Melanommataceae</taxon>
        <taxon>Melanomma</taxon>
    </lineage>
</organism>
<dbReference type="AlphaFoldDB" id="A0A6A6XRV7"/>
<evidence type="ECO:0000313" key="3">
    <source>
        <dbReference type="Proteomes" id="UP000799757"/>
    </source>
</evidence>
<evidence type="ECO:0000313" key="2">
    <source>
        <dbReference type="EMBL" id="KAF2798297.1"/>
    </source>
</evidence>
<keyword evidence="3" id="KW-1185">Reference proteome</keyword>
<dbReference type="GO" id="GO:0016787">
    <property type="term" value="F:hydrolase activity"/>
    <property type="evidence" value="ECO:0007669"/>
    <property type="project" value="UniProtKB-KW"/>
</dbReference>
<feature type="non-terminal residue" evidence="2">
    <location>
        <position position="277"/>
    </location>
</feature>
<dbReference type="SUPFAM" id="SSF53474">
    <property type="entry name" value="alpha/beta-Hydrolases"/>
    <property type="match status" value="1"/>
</dbReference>
<evidence type="ECO:0000259" key="1">
    <source>
        <dbReference type="Pfam" id="PF01738"/>
    </source>
</evidence>
<sequence>MTSQCCASGEIHQGTPSGKVTKIHGLDCYVAEPLEGVSPKGVIVILPDVFGWTLPNSRILADNYAKKGEWLVYLPEFMNGSYAPPELIISIHALDHGGVAKIWHLLKCIFYVIPFRWATRPSIIHPRIFGFFHALRNNEAAHLPLGAAGFCWGGKWSTILAWDEEKEHDKPLVDATFTAHPSSLAIPSDIQKVKKPTSVAAGSLDKRYRKQQVDETDAVLRTKTDAGEAAHEVVWYEGARHGFAVRGSQTDKAENEMGMRAEAQAISWFQKIFATVK</sequence>
<proteinExistence type="predicted"/>
<reference evidence="2" key="1">
    <citation type="journal article" date="2020" name="Stud. Mycol.">
        <title>101 Dothideomycetes genomes: a test case for predicting lifestyles and emergence of pathogens.</title>
        <authorList>
            <person name="Haridas S."/>
            <person name="Albert R."/>
            <person name="Binder M."/>
            <person name="Bloem J."/>
            <person name="Labutti K."/>
            <person name="Salamov A."/>
            <person name="Andreopoulos B."/>
            <person name="Baker S."/>
            <person name="Barry K."/>
            <person name="Bills G."/>
            <person name="Bluhm B."/>
            <person name="Cannon C."/>
            <person name="Castanera R."/>
            <person name="Culley D."/>
            <person name="Daum C."/>
            <person name="Ezra D."/>
            <person name="Gonzalez J."/>
            <person name="Henrissat B."/>
            <person name="Kuo A."/>
            <person name="Liang C."/>
            <person name="Lipzen A."/>
            <person name="Lutzoni F."/>
            <person name="Magnuson J."/>
            <person name="Mondo S."/>
            <person name="Nolan M."/>
            <person name="Ohm R."/>
            <person name="Pangilinan J."/>
            <person name="Park H.-J."/>
            <person name="Ramirez L."/>
            <person name="Alfaro M."/>
            <person name="Sun H."/>
            <person name="Tritt A."/>
            <person name="Yoshinaga Y."/>
            <person name="Zwiers L.-H."/>
            <person name="Turgeon B."/>
            <person name="Goodwin S."/>
            <person name="Spatafora J."/>
            <person name="Crous P."/>
            <person name="Grigoriev I."/>
        </authorList>
    </citation>
    <scope>NUCLEOTIDE SEQUENCE</scope>
    <source>
        <strain evidence="2">CBS 109.77</strain>
    </source>
</reference>